<dbReference type="InterPro" id="IPR046778">
    <property type="entry name" value="UPF0758_N"/>
</dbReference>
<dbReference type="NCBIfam" id="TIGR00608">
    <property type="entry name" value="radc"/>
    <property type="match status" value="1"/>
</dbReference>
<dbReference type="Pfam" id="PF20582">
    <property type="entry name" value="UPF0758_N"/>
    <property type="match status" value="1"/>
</dbReference>
<evidence type="ECO:0000313" key="9">
    <source>
        <dbReference type="Proteomes" id="UP001209317"/>
    </source>
</evidence>
<dbReference type="InterPro" id="IPR020891">
    <property type="entry name" value="UPF0758_CS"/>
</dbReference>
<evidence type="ECO:0000256" key="6">
    <source>
        <dbReference type="RuleBase" id="RU003797"/>
    </source>
</evidence>
<comment type="caution">
    <text evidence="8">The sequence shown here is derived from an EMBL/GenBank/DDBJ whole genome shotgun (WGS) entry which is preliminary data.</text>
</comment>
<keyword evidence="3" id="KW-0378">Hydrolase</keyword>
<evidence type="ECO:0000256" key="1">
    <source>
        <dbReference type="ARBA" id="ARBA00022670"/>
    </source>
</evidence>
<feature type="domain" description="MPN" evidence="7">
    <location>
        <begin position="107"/>
        <end position="229"/>
    </location>
</feature>
<dbReference type="PROSITE" id="PS50249">
    <property type="entry name" value="MPN"/>
    <property type="match status" value="1"/>
</dbReference>
<protein>
    <submittedName>
        <fullName evidence="8">DNA repair protein RadC</fullName>
    </submittedName>
</protein>
<dbReference type="Pfam" id="PF04002">
    <property type="entry name" value="RadC"/>
    <property type="match status" value="1"/>
</dbReference>
<comment type="similarity">
    <text evidence="6">Belongs to the UPF0758 family.</text>
</comment>
<sequence length="229" mass="25000">MSKISIKNWAEDDRPREKLLNKGAGVLSNAELLAIIINNGTKDLSAVDVSKNLLAATGNSLTRLGKMTVKDILQLKVKGIGEAKAVFIVAALELLNRKNQEEHTISTFNSSKDAAAFVRAKLQAYTKEVFGVLFLNRANRIIAFEIISEGGFTSTVVDPRLIFKRALVHNTTALILSHNHPSGNVKPSASDEELTKKIVSAGRFLDIRVLDHVIVSDNGYFSFADEGLL</sequence>
<dbReference type="AlphaFoldDB" id="A0AAE3IP41"/>
<dbReference type="EMBL" id="JAOTPL010000002">
    <property type="protein sequence ID" value="MCU7693212.1"/>
    <property type="molecule type" value="Genomic_DNA"/>
</dbReference>
<evidence type="ECO:0000256" key="2">
    <source>
        <dbReference type="ARBA" id="ARBA00022723"/>
    </source>
</evidence>
<dbReference type="Proteomes" id="UP001209317">
    <property type="component" value="Unassembled WGS sequence"/>
</dbReference>
<dbReference type="RefSeq" id="WP_263036700.1">
    <property type="nucleotide sequence ID" value="NZ_JAOTPL010000002.1"/>
</dbReference>
<evidence type="ECO:0000313" key="8">
    <source>
        <dbReference type="EMBL" id="MCU7693212.1"/>
    </source>
</evidence>
<keyword evidence="2" id="KW-0479">Metal-binding</keyword>
<evidence type="ECO:0000259" key="7">
    <source>
        <dbReference type="PROSITE" id="PS50249"/>
    </source>
</evidence>
<reference evidence="8" key="1">
    <citation type="submission" date="2022-10" db="EMBL/GenBank/DDBJ databases">
        <authorList>
            <person name="Kim H.S."/>
            <person name="Kim J.-S."/>
            <person name="Suh M.K."/>
            <person name="Eom M.K."/>
            <person name="Lee J.-S."/>
        </authorList>
    </citation>
    <scope>NUCLEOTIDE SEQUENCE</scope>
    <source>
        <strain evidence="8">LIP-5</strain>
    </source>
</reference>
<dbReference type="GO" id="GO:0046872">
    <property type="term" value="F:metal ion binding"/>
    <property type="evidence" value="ECO:0007669"/>
    <property type="project" value="UniProtKB-KW"/>
</dbReference>
<proteinExistence type="inferred from homology"/>
<dbReference type="InterPro" id="IPR001405">
    <property type="entry name" value="UPF0758"/>
</dbReference>
<evidence type="ECO:0000256" key="4">
    <source>
        <dbReference type="ARBA" id="ARBA00022833"/>
    </source>
</evidence>
<dbReference type="NCBIfam" id="NF000642">
    <property type="entry name" value="PRK00024.1"/>
    <property type="match status" value="1"/>
</dbReference>
<dbReference type="Gene3D" id="3.40.140.10">
    <property type="entry name" value="Cytidine Deaminase, domain 2"/>
    <property type="match status" value="1"/>
</dbReference>
<organism evidence="8 9">
    <name type="scientific">Haoranjiania flava</name>
    <dbReference type="NCBI Taxonomy" id="1856322"/>
    <lineage>
        <taxon>Bacteria</taxon>
        <taxon>Pseudomonadati</taxon>
        <taxon>Bacteroidota</taxon>
        <taxon>Chitinophagia</taxon>
        <taxon>Chitinophagales</taxon>
        <taxon>Chitinophagaceae</taxon>
        <taxon>Haoranjiania</taxon>
    </lineage>
</organism>
<name>A0AAE3IP41_9BACT</name>
<keyword evidence="4" id="KW-0862">Zinc</keyword>
<accession>A0AAE3IP41</accession>
<dbReference type="PANTHER" id="PTHR30471">
    <property type="entry name" value="DNA REPAIR PROTEIN RADC"/>
    <property type="match status" value="1"/>
</dbReference>
<dbReference type="CDD" id="cd08071">
    <property type="entry name" value="MPN_DUF2466"/>
    <property type="match status" value="1"/>
</dbReference>
<keyword evidence="5" id="KW-0482">Metalloprotease</keyword>
<keyword evidence="9" id="KW-1185">Reference proteome</keyword>
<dbReference type="InterPro" id="IPR037518">
    <property type="entry name" value="MPN"/>
</dbReference>
<evidence type="ECO:0000256" key="5">
    <source>
        <dbReference type="ARBA" id="ARBA00023049"/>
    </source>
</evidence>
<dbReference type="GO" id="GO:0006508">
    <property type="term" value="P:proteolysis"/>
    <property type="evidence" value="ECO:0007669"/>
    <property type="project" value="UniProtKB-KW"/>
</dbReference>
<gene>
    <name evidence="8" type="primary">radC</name>
    <name evidence="8" type="ORF">OD355_01635</name>
</gene>
<dbReference type="PROSITE" id="PS01302">
    <property type="entry name" value="UPF0758"/>
    <property type="match status" value="1"/>
</dbReference>
<evidence type="ECO:0000256" key="3">
    <source>
        <dbReference type="ARBA" id="ARBA00022801"/>
    </source>
</evidence>
<keyword evidence="1" id="KW-0645">Protease</keyword>
<dbReference type="GO" id="GO:0008237">
    <property type="term" value="F:metallopeptidase activity"/>
    <property type="evidence" value="ECO:0007669"/>
    <property type="project" value="UniProtKB-KW"/>
</dbReference>
<dbReference type="PANTHER" id="PTHR30471:SF3">
    <property type="entry name" value="UPF0758 PROTEIN YEES-RELATED"/>
    <property type="match status" value="1"/>
</dbReference>
<dbReference type="InterPro" id="IPR025657">
    <property type="entry name" value="RadC_JAB"/>
</dbReference>